<gene>
    <name evidence="1" type="ORF">UFOPK1493_03015</name>
</gene>
<evidence type="ECO:0000313" key="1">
    <source>
        <dbReference type="EMBL" id="CAB4580288.1"/>
    </source>
</evidence>
<dbReference type="Gene3D" id="3.40.50.300">
    <property type="entry name" value="P-loop containing nucleotide triphosphate hydrolases"/>
    <property type="match status" value="1"/>
</dbReference>
<dbReference type="EMBL" id="CAEZSR010000148">
    <property type="protein sequence ID" value="CAB4580288.1"/>
    <property type="molecule type" value="Genomic_DNA"/>
</dbReference>
<organism evidence="1">
    <name type="scientific">freshwater metagenome</name>
    <dbReference type="NCBI Taxonomy" id="449393"/>
    <lineage>
        <taxon>unclassified sequences</taxon>
        <taxon>metagenomes</taxon>
        <taxon>ecological metagenomes</taxon>
    </lineage>
</organism>
<protein>
    <submittedName>
        <fullName evidence="1">Unannotated protein</fullName>
    </submittedName>
</protein>
<dbReference type="SUPFAM" id="SSF53795">
    <property type="entry name" value="PEP carboxykinase-like"/>
    <property type="match status" value="1"/>
</dbReference>
<reference evidence="1" key="1">
    <citation type="submission" date="2020-05" db="EMBL/GenBank/DDBJ databases">
        <authorList>
            <person name="Chiriac C."/>
            <person name="Salcher M."/>
            <person name="Ghai R."/>
            <person name="Kavagutti S V."/>
        </authorList>
    </citation>
    <scope>NUCLEOTIDE SEQUENCE</scope>
</reference>
<sequence length="322" mass="33975">MTLHHVHRLHGLIVDAPFELPAVPLSAVPLPAVPLPAVPDDAVPDLVVEVTGQAWTGEIPDGRVVAALEAGDFFYRLVAHPAGFTFAFSRTAVFDLSDDLRHVTARPHEGESPDRLPLFLSGAVIAAVLMLRGHAVLHASCVEYDGVATAFVGDSGAGKSTVAAMLCATGAALVTDDVLRVDHSGAPLCHVGSTSLRLRQGSRLVTGRSLDGEPTDLSVDGRVLWRPPQASPGPIALAEVCELVVDPSITAPVKTTSDWKAGLQCLLRYPRVGNWRDTTSAAHFDTLVDVARSVRVTQLRVPLGLPAVTGGAEQLASVVFER</sequence>
<proteinExistence type="predicted"/>
<name>A0A6J6F619_9ZZZZ</name>
<dbReference type="InterPro" id="IPR027417">
    <property type="entry name" value="P-loop_NTPase"/>
</dbReference>
<dbReference type="AlphaFoldDB" id="A0A6J6F619"/>
<accession>A0A6J6F619</accession>